<keyword evidence="5" id="KW-0819">tRNA processing</keyword>
<evidence type="ECO:0000256" key="7">
    <source>
        <dbReference type="ARBA" id="ARBA00022723"/>
    </source>
</evidence>
<reference evidence="14 15" key="1">
    <citation type="submission" date="2018-04" db="EMBL/GenBank/DDBJ databases">
        <authorList>
            <person name="Go L.Y."/>
            <person name="Mitchell J.A."/>
        </authorList>
    </citation>
    <scope>NUCLEOTIDE SEQUENCE [LARGE SCALE GENOMIC DNA]</scope>
    <source>
        <strain evidence="14">ULC066bin1</strain>
    </source>
</reference>
<keyword evidence="10 11" id="KW-0694">RNA-binding</keyword>
<dbReference type="CDD" id="cd05398">
    <property type="entry name" value="NT_ClassII-CCAase"/>
    <property type="match status" value="1"/>
</dbReference>
<dbReference type="GO" id="GO:0008033">
    <property type="term" value="P:tRNA processing"/>
    <property type="evidence" value="ECO:0007669"/>
    <property type="project" value="UniProtKB-KW"/>
</dbReference>
<evidence type="ECO:0000256" key="10">
    <source>
        <dbReference type="ARBA" id="ARBA00022884"/>
    </source>
</evidence>
<keyword evidence="4 11" id="KW-0808">Transferase</keyword>
<evidence type="ECO:0000256" key="11">
    <source>
        <dbReference type="RuleBase" id="RU003953"/>
    </source>
</evidence>
<dbReference type="Gene3D" id="3.30.460.10">
    <property type="entry name" value="Beta Polymerase, domain 2"/>
    <property type="match status" value="1"/>
</dbReference>
<evidence type="ECO:0000259" key="12">
    <source>
        <dbReference type="Pfam" id="PF01743"/>
    </source>
</evidence>
<evidence type="ECO:0000256" key="4">
    <source>
        <dbReference type="ARBA" id="ARBA00022679"/>
    </source>
</evidence>
<proteinExistence type="inferred from homology"/>
<accession>A0A2W4W534</accession>
<dbReference type="InterPro" id="IPR052390">
    <property type="entry name" value="tRNA_nt/polyA_polymerase"/>
</dbReference>
<evidence type="ECO:0000259" key="13">
    <source>
        <dbReference type="Pfam" id="PF12627"/>
    </source>
</evidence>
<dbReference type="EMBL" id="QBML01000016">
    <property type="protein sequence ID" value="PZO39786.1"/>
    <property type="molecule type" value="Genomic_DNA"/>
</dbReference>
<evidence type="ECO:0000256" key="3">
    <source>
        <dbReference type="ARBA" id="ARBA00022555"/>
    </source>
</evidence>
<keyword evidence="7" id="KW-0479">Metal-binding</keyword>
<dbReference type="SUPFAM" id="SSF81301">
    <property type="entry name" value="Nucleotidyltransferase"/>
    <property type="match status" value="1"/>
</dbReference>
<dbReference type="GO" id="GO:0000166">
    <property type="term" value="F:nucleotide binding"/>
    <property type="evidence" value="ECO:0007669"/>
    <property type="project" value="UniProtKB-KW"/>
</dbReference>
<evidence type="ECO:0000256" key="5">
    <source>
        <dbReference type="ARBA" id="ARBA00022694"/>
    </source>
</evidence>
<dbReference type="InterPro" id="IPR043519">
    <property type="entry name" value="NT_sf"/>
</dbReference>
<reference evidence="14 15" key="2">
    <citation type="submission" date="2018-06" db="EMBL/GenBank/DDBJ databases">
        <title>Metagenomic assembly of (sub)arctic Cyanobacteria and their associated microbiome from non-axenic cultures.</title>
        <authorList>
            <person name="Baurain D."/>
        </authorList>
    </citation>
    <scope>NUCLEOTIDE SEQUENCE [LARGE SCALE GENOMIC DNA]</scope>
    <source>
        <strain evidence="14">ULC066bin1</strain>
    </source>
</reference>
<name>A0A2W4W534_9CYAN</name>
<evidence type="ECO:0000256" key="8">
    <source>
        <dbReference type="ARBA" id="ARBA00022741"/>
    </source>
</evidence>
<gene>
    <name evidence="14" type="ORF">DCF19_12900</name>
</gene>
<evidence type="ECO:0000256" key="9">
    <source>
        <dbReference type="ARBA" id="ARBA00022842"/>
    </source>
</evidence>
<comment type="similarity">
    <text evidence="2 11">Belongs to the tRNA nucleotidyltransferase/poly(A) polymerase family.</text>
</comment>
<keyword evidence="9" id="KW-0460">Magnesium</keyword>
<evidence type="ECO:0008006" key="16">
    <source>
        <dbReference type="Google" id="ProtNLM"/>
    </source>
</evidence>
<evidence type="ECO:0000256" key="1">
    <source>
        <dbReference type="ARBA" id="ARBA00001946"/>
    </source>
</evidence>
<dbReference type="GO" id="GO:0000049">
    <property type="term" value="F:tRNA binding"/>
    <property type="evidence" value="ECO:0007669"/>
    <property type="project" value="UniProtKB-KW"/>
</dbReference>
<dbReference type="GO" id="GO:0046872">
    <property type="term" value="F:metal ion binding"/>
    <property type="evidence" value="ECO:0007669"/>
    <property type="project" value="UniProtKB-KW"/>
</dbReference>
<organism evidence="14 15">
    <name type="scientific">Pseudanabaena frigida</name>
    <dbReference type="NCBI Taxonomy" id="945775"/>
    <lineage>
        <taxon>Bacteria</taxon>
        <taxon>Bacillati</taxon>
        <taxon>Cyanobacteriota</taxon>
        <taxon>Cyanophyceae</taxon>
        <taxon>Pseudanabaenales</taxon>
        <taxon>Pseudanabaenaceae</taxon>
        <taxon>Pseudanabaena</taxon>
    </lineage>
</organism>
<dbReference type="Gene3D" id="1.10.3090.10">
    <property type="entry name" value="cca-adding enzyme, domain 2"/>
    <property type="match status" value="1"/>
</dbReference>
<keyword evidence="8" id="KW-0547">Nucleotide-binding</keyword>
<dbReference type="InterPro" id="IPR002646">
    <property type="entry name" value="PolA_pol_head_dom"/>
</dbReference>
<feature type="domain" description="tRNA nucleotidyltransferase/poly(A) polymerase RNA and SrmB- binding" evidence="13">
    <location>
        <begin position="197"/>
        <end position="256"/>
    </location>
</feature>
<evidence type="ECO:0000256" key="2">
    <source>
        <dbReference type="ARBA" id="ARBA00007265"/>
    </source>
</evidence>
<comment type="cofactor">
    <cofactor evidence="1">
        <name>Mg(2+)</name>
        <dbReference type="ChEBI" id="CHEBI:18420"/>
    </cofactor>
</comment>
<sequence length="432" mass="49171">MYLRNFDRFFSSLQWQILLTTAQIARNLNLRAFAVGGIVRDAIAREELNSLSFPKDLDLVFDGAEQAGIQVAIALHESFPESKLQIHEKFQTAELLWQDFAMDMATARCETYAYAGANPQVTATTIEEDLWRRDFTVNALAVELDPNFGTKGEVIDRFNGLKDLGNKQIRAIREDSFAEDPRRLFRAARFAVRLDLAIAPETHSEIIATTSSGIHDAIGGARLRSELLYTLAEPRSAEMFELLENLGALRCIHPDLHLPQNPHNSFHRQWRRSQYWLNLLNRLEGKTYSPLQLGVELLLSYLPHQISTKLDLGLTPDQKIRQVKLAELLTELPNLINLSLKASEITQNLQKFDTQTAILAASQCETPQRRIIWRYLTQWQNVKSPLTGADLKKLGYDTGKQMGTILQHLRWATLDGAIETKDEAIAYLQFRE</sequence>
<keyword evidence="3" id="KW-0820">tRNA-binding</keyword>
<dbReference type="Pfam" id="PF01743">
    <property type="entry name" value="PolyA_pol"/>
    <property type="match status" value="1"/>
</dbReference>
<evidence type="ECO:0000313" key="15">
    <source>
        <dbReference type="Proteomes" id="UP000249467"/>
    </source>
</evidence>
<dbReference type="Proteomes" id="UP000249467">
    <property type="component" value="Unassembled WGS sequence"/>
</dbReference>
<keyword evidence="6" id="KW-0548">Nucleotidyltransferase</keyword>
<dbReference type="PANTHER" id="PTHR47788">
    <property type="entry name" value="POLYA POLYMERASE"/>
    <property type="match status" value="1"/>
</dbReference>
<dbReference type="Pfam" id="PF12627">
    <property type="entry name" value="PolyA_pol_RNAbd"/>
    <property type="match status" value="1"/>
</dbReference>
<dbReference type="PANTHER" id="PTHR47788:SF1">
    <property type="entry name" value="A-ADDING TRNA NUCLEOTIDYLTRANSFERASE"/>
    <property type="match status" value="1"/>
</dbReference>
<dbReference type="GO" id="GO:0016779">
    <property type="term" value="F:nucleotidyltransferase activity"/>
    <property type="evidence" value="ECO:0007669"/>
    <property type="project" value="UniProtKB-KW"/>
</dbReference>
<feature type="domain" description="Poly A polymerase head" evidence="12">
    <location>
        <begin position="33"/>
        <end position="170"/>
    </location>
</feature>
<dbReference type="InterPro" id="IPR032828">
    <property type="entry name" value="PolyA_RNA-bd"/>
</dbReference>
<evidence type="ECO:0000256" key="6">
    <source>
        <dbReference type="ARBA" id="ARBA00022695"/>
    </source>
</evidence>
<protein>
    <recommendedName>
        <fullName evidence="16">CCA tRNA nucleotidyltransferase</fullName>
    </recommendedName>
</protein>
<comment type="caution">
    <text evidence="14">The sequence shown here is derived from an EMBL/GenBank/DDBJ whole genome shotgun (WGS) entry which is preliminary data.</text>
</comment>
<dbReference type="AlphaFoldDB" id="A0A2W4W534"/>
<dbReference type="SUPFAM" id="SSF81891">
    <property type="entry name" value="Poly A polymerase C-terminal region-like"/>
    <property type="match status" value="1"/>
</dbReference>
<evidence type="ECO:0000313" key="14">
    <source>
        <dbReference type="EMBL" id="PZO39786.1"/>
    </source>
</evidence>